<feature type="transmembrane region" description="Helical" evidence="1">
    <location>
        <begin position="81"/>
        <end position="100"/>
    </location>
</feature>
<dbReference type="EMBL" id="CP144700">
    <property type="protein sequence ID" value="WVZ22037.1"/>
    <property type="molecule type" value="Genomic_DNA"/>
</dbReference>
<sequence length="132" mass="14956">MRFSSCRSRFVLACILSWFAVAVGHNLTVIDGRIASCLLQVHTVSPLIVYSVSHSSCLYFTIMLTALGSCFMWCNVSKVSLSFIWCNVSVVIFFSFSFFLKSTKPFSVSCFRLQLLHSFSLMVFNNYISLED</sequence>
<feature type="chain" id="PRO_5042814599" evidence="2">
    <location>
        <begin position="25"/>
        <end position="132"/>
    </location>
</feature>
<accession>A0AAQ3S936</accession>
<feature type="signal peptide" evidence="2">
    <location>
        <begin position="1"/>
        <end position="24"/>
    </location>
</feature>
<keyword evidence="2" id="KW-0732">Signal</keyword>
<name>A0AAQ3S936_VIGMU</name>
<keyword evidence="1" id="KW-0812">Transmembrane</keyword>
<protein>
    <submittedName>
        <fullName evidence="3">Uncharacterized protein</fullName>
    </submittedName>
</protein>
<keyword evidence="4" id="KW-1185">Reference proteome</keyword>
<organism evidence="3 4">
    <name type="scientific">Vigna mungo</name>
    <name type="common">Black gram</name>
    <name type="synonym">Phaseolus mungo</name>
    <dbReference type="NCBI Taxonomy" id="3915"/>
    <lineage>
        <taxon>Eukaryota</taxon>
        <taxon>Viridiplantae</taxon>
        <taxon>Streptophyta</taxon>
        <taxon>Embryophyta</taxon>
        <taxon>Tracheophyta</taxon>
        <taxon>Spermatophyta</taxon>
        <taxon>Magnoliopsida</taxon>
        <taxon>eudicotyledons</taxon>
        <taxon>Gunneridae</taxon>
        <taxon>Pentapetalae</taxon>
        <taxon>rosids</taxon>
        <taxon>fabids</taxon>
        <taxon>Fabales</taxon>
        <taxon>Fabaceae</taxon>
        <taxon>Papilionoideae</taxon>
        <taxon>50 kb inversion clade</taxon>
        <taxon>NPAAA clade</taxon>
        <taxon>indigoferoid/millettioid clade</taxon>
        <taxon>Phaseoleae</taxon>
        <taxon>Vigna</taxon>
    </lineage>
</organism>
<evidence type="ECO:0000313" key="4">
    <source>
        <dbReference type="Proteomes" id="UP001374535"/>
    </source>
</evidence>
<feature type="transmembrane region" description="Helical" evidence="1">
    <location>
        <begin position="48"/>
        <end position="74"/>
    </location>
</feature>
<reference evidence="3 4" key="1">
    <citation type="journal article" date="2023" name="Life. Sci Alliance">
        <title>Evolutionary insights into 3D genome organization and epigenetic landscape of Vigna mungo.</title>
        <authorList>
            <person name="Junaid A."/>
            <person name="Singh B."/>
            <person name="Bhatia S."/>
        </authorList>
    </citation>
    <scope>NUCLEOTIDE SEQUENCE [LARGE SCALE GENOMIC DNA]</scope>
    <source>
        <strain evidence="3">Urdbean</strain>
    </source>
</reference>
<proteinExistence type="predicted"/>
<evidence type="ECO:0000256" key="2">
    <source>
        <dbReference type="SAM" id="SignalP"/>
    </source>
</evidence>
<gene>
    <name evidence="3" type="ORF">V8G54_000581</name>
</gene>
<dbReference type="AlphaFoldDB" id="A0AAQ3S936"/>
<keyword evidence="1" id="KW-1133">Transmembrane helix</keyword>
<evidence type="ECO:0000256" key="1">
    <source>
        <dbReference type="SAM" id="Phobius"/>
    </source>
</evidence>
<evidence type="ECO:0000313" key="3">
    <source>
        <dbReference type="EMBL" id="WVZ22037.1"/>
    </source>
</evidence>
<dbReference type="Proteomes" id="UP001374535">
    <property type="component" value="Chromosome 1"/>
</dbReference>
<keyword evidence="1" id="KW-0472">Membrane</keyword>